<sequence length="710" mass="81023">MKLLEYENQIFLDSFHEDGLLIMAKGLGVDRVFLNFLKLYSDPANLVLVLNTNSVEEEYFIEQQSVYLQGGVLFITSRILVVDFLTERVPVEHISGFLVYKAHRIVESCQEAFILRLFRQKNKKGFIKAFTDSPHSFTSGFCHVERTMKNLFVRNLFLWPRFHASVVASLEEHKVDVVEIHVPLTSSMMACQSALLDLINACIKELKTCTTAIDADEITVENAIGKAFDQTIRLQLDPIWHQLGQKTRQLVSDLKTLRLILRTSEKTFGQNTEKGPKLEKCPKWKALKEILAEIRKDNKSVDPKYGPGRVLIAAEDDRTCSQLRELLCEGADSMLIRLYNKSVAMKGEMLEDLKNGYDNGESKDSTPGLCSSQDAYFDIIEEPVTIIHPLHGGSDPNGLTRTLKEVQPRYVVLYDADMQFVRELEVFRASQPGVPLRTMVVPEEREGKMENDPNLERNMTPATKTVNTRVGGGESSTQQKVIVDMREFRSELPSLIHRRGIDIEPVTLEVGDYILTPDICVERKSVSDLIGSLNNGRLYNQCVSMCRYYKRPGKYPMSSDVSIQEVTSRLALLTLHFTKLRILWCQSPYATAEMFEELKMGRAQPNAEQAMTVSSADEDIEWSDRYSHAPQDFLLRMPGVTVKNYRKIMNKVHNLAELCTLTEEQLTDIMGNSISAKRLFDFIHSEHKQTENVDKRIKSADNRRGFKRKR</sequence>
<comment type="caution">
    <text evidence="12">The sequence shown here is derived from an EMBL/GenBank/DDBJ whole genome shotgun (WGS) entry which is preliminary data.</text>
</comment>
<feature type="compositionally biased region" description="Basic and acidic residues" evidence="10">
    <location>
        <begin position="691"/>
        <end position="704"/>
    </location>
</feature>
<evidence type="ECO:0000256" key="4">
    <source>
        <dbReference type="ARBA" id="ARBA00022759"/>
    </source>
</evidence>
<evidence type="ECO:0000256" key="7">
    <source>
        <dbReference type="ARBA" id="ARBA00023125"/>
    </source>
</evidence>
<gene>
    <name evidence="12" type="ORF">KUTeg_016611</name>
</gene>
<keyword evidence="4" id="KW-0255">Endonuclease</keyword>
<keyword evidence="5" id="KW-0227">DNA damage</keyword>
<evidence type="ECO:0000256" key="5">
    <source>
        <dbReference type="ARBA" id="ARBA00022763"/>
    </source>
</evidence>
<dbReference type="InterPro" id="IPR011335">
    <property type="entry name" value="Restrct_endonuc-II-like"/>
</dbReference>
<evidence type="ECO:0000313" key="12">
    <source>
        <dbReference type="EMBL" id="KAJ8306066.1"/>
    </source>
</evidence>
<proteinExistence type="inferred from homology"/>
<dbReference type="PANTHER" id="PTHR10150:SF0">
    <property type="entry name" value="DNA REPAIR ENDONUCLEASE XPF"/>
    <property type="match status" value="1"/>
</dbReference>
<keyword evidence="3" id="KW-0540">Nuclease</keyword>
<keyword evidence="6" id="KW-0378">Hydrolase</keyword>
<evidence type="ECO:0000256" key="3">
    <source>
        <dbReference type="ARBA" id="ARBA00022722"/>
    </source>
</evidence>
<protein>
    <recommendedName>
        <fullName evidence="11">ERCC4 domain-containing protein</fullName>
    </recommendedName>
</protein>
<organism evidence="12 13">
    <name type="scientific">Tegillarca granosa</name>
    <name type="common">Malaysian cockle</name>
    <name type="synonym">Anadara granosa</name>
    <dbReference type="NCBI Taxonomy" id="220873"/>
    <lineage>
        <taxon>Eukaryota</taxon>
        <taxon>Metazoa</taxon>
        <taxon>Spiralia</taxon>
        <taxon>Lophotrochozoa</taxon>
        <taxon>Mollusca</taxon>
        <taxon>Bivalvia</taxon>
        <taxon>Autobranchia</taxon>
        <taxon>Pteriomorphia</taxon>
        <taxon>Arcoida</taxon>
        <taxon>Arcoidea</taxon>
        <taxon>Arcidae</taxon>
        <taxon>Tegillarca</taxon>
    </lineage>
</organism>
<dbReference type="Proteomes" id="UP001217089">
    <property type="component" value="Unassembled WGS sequence"/>
</dbReference>
<dbReference type="Pfam" id="PF02732">
    <property type="entry name" value="ERCC4"/>
    <property type="match status" value="1"/>
</dbReference>
<keyword evidence="13" id="KW-1185">Reference proteome</keyword>
<accession>A0ABQ9ELD8</accession>
<comment type="subcellular location">
    <subcellularLocation>
        <location evidence="1">Nucleus</location>
    </subcellularLocation>
</comment>
<evidence type="ECO:0000256" key="9">
    <source>
        <dbReference type="ARBA" id="ARBA00023242"/>
    </source>
</evidence>
<evidence type="ECO:0000259" key="11">
    <source>
        <dbReference type="SMART" id="SM00891"/>
    </source>
</evidence>
<keyword evidence="7" id="KW-0238">DNA-binding</keyword>
<dbReference type="SUPFAM" id="SSF47781">
    <property type="entry name" value="RuvA domain 2-like"/>
    <property type="match status" value="1"/>
</dbReference>
<dbReference type="Gene3D" id="3.40.50.10130">
    <property type="match status" value="1"/>
</dbReference>
<feature type="domain" description="ERCC4" evidence="11">
    <location>
        <begin position="480"/>
        <end position="568"/>
    </location>
</feature>
<dbReference type="Gene3D" id="1.10.150.20">
    <property type="entry name" value="5' to 3' exonuclease, C-terminal subdomain"/>
    <property type="match status" value="1"/>
</dbReference>
<reference evidence="12 13" key="1">
    <citation type="submission" date="2022-12" db="EMBL/GenBank/DDBJ databases">
        <title>Chromosome-level genome of Tegillarca granosa.</title>
        <authorList>
            <person name="Kim J."/>
        </authorList>
    </citation>
    <scope>NUCLEOTIDE SEQUENCE [LARGE SCALE GENOMIC DNA]</scope>
    <source>
        <strain evidence="12">Teg-2019</strain>
        <tissue evidence="12">Adductor muscle</tissue>
    </source>
</reference>
<evidence type="ECO:0000256" key="10">
    <source>
        <dbReference type="SAM" id="MobiDB-lite"/>
    </source>
</evidence>
<feature type="region of interest" description="Disordered" evidence="10">
    <location>
        <begin position="691"/>
        <end position="710"/>
    </location>
</feature>
<dbReference type="CDD" id="cd20078">
    <property type="entry name" value="XPF_nuclease_XPF_euk"/>
    <property type="match status" value="1"/>
</dbReference>
<keyword evidence="8" id="KW-0234">DNA repair</keyword>
<name>A0ABQ9ELD8_TEGGR</name>
<dbReference type="PANTHER" id="PTHR10150">
    <property type="entry name" value="DNA REPAIR ENDONUCLEASE XPF"/>
    <property type="match status" value="1"/>
</dbReference>
<evidence type="ECO:0000256" key="8">
    <source>
        <dbReference type="ARBA" id="ARBA00023204"/>
    </source>
</evidence>
<dbReference type="InterPro" id="IPR010994">
    <property type="entry name" value="RuvA_2-like"/>
</dbReference>
<comment type="similarity">
    <text evidence="2">Belongs to the XPF family.</text>
</comment>
<dbReference type="EMBL" id="JARBDR010000813">
    <property type="protein sequence ID" value="KAJ8306066.1"/>
    <property type="molecule type" value="Genomic_DNA"/>
</dbReference>
<dbReference type="InterPro" id="IPR047520">
    <property type="entry name" value="XPF_nuclease"/>
</dbReference>
<dbReference type="SUPFAM" id="SSF52980">
    <property type="entry name" value="Restriction endonuclease-like"/>
    <property type="match status" value="1"/>
</dbReference>
<evidence type="ECO:0000256" key="2">
    <source>
        <dbReference type="ARBA" id="ARBA00010015"/>
    </source>
</evidence>
<evidence type="ECO:0000256" key="6">
    <source>
        <dbReference type="ARBA" id="ARBA00022801"/>
    </source>
</evidence>
<evidence type="ECO:0000256" key="1">
    <source>
        <dbReference type="ARBA" id="ARBA00004123"/>
    </source>
</evidence>
<dbReference type="InterPro" id="IPR006166">
    <property type="entry name" value="ERCC4_domain"/>
</dbReference>
<keyword evidence="9" id="KW-0539">Nucleus</keyword>
<evidence type="ECO:0000313" key="13">
    <source>
        <dbReference type="Proteomes" id="UP001217089"/>
    </source>
</evidence>
<dbReference type="SMART" id="SM00891">
    <property type="entry name" value="ERCC4"/>
    <property type="match status" value="1"/>
</dbReference>